<keyword evidence="3" id="KW-1185">Reference proteome</keyword>
<feature type="compositionally biased region" description="Basic and acidic residues" evidence="1">
    <location>
        <begin position="135"/>
        <end position="155"/>
    </location>
</feature>
<feature type="compositionally biased region" description="Polar residues" evidence="1">
    <location>
        <begin position="80"/>
        <end position="90"/>
    </location>
</feature>
<comment type="caution">
    <text evidence="2">The sequence shown here is derived from an EMBL/GenBank/DDBJ whole genome shotgun (WGS) entry which is preliminary data.</text>
</comment>
<dbReference type="OrthoDB" id="2991704at2"/>
<feature type="compositionally biased region" description="Basic and acidic residues" evidence="1">
    <location>
        <begin position="109"/>
        <end position="127"/>
    </location>
</feature>
<proteinExistence type="predicted"/>
<dbReference type="AlphaFoldDB" id="A0A6N8U1T6"/>
<feature type="compositionally biased region" description="Polar residues" evidence="1">
    <location>
        <begin position="157"/>
        <end position="175"/>
    </location>
</feature>
<evidence type="ECO:0000313" key="3">
    <source>
        <dbReference type="Proteomes" id="UP000436284"/>
    </source>
</evidence>
<dbReference type="Proteomes" id="UP000436284">
    <property type="component" value="Unassembled WGS sequence"/>
</dbReference>
<feature type="region of interest" description="Disordered" evidence="1">
    <location>
        <begin position="21"/>
        <end position="199"/>
    </location>
</feature>
<evidence type="ECO:0000256" key="1">
    <source>
        <dbReference type="SAM" id="MobiDB-lite"/>
    </source>
</evidence>
<name>A0A6N8U1T6_9STAP</name>
<organism evidence="2 3">
    <name type="scientific">Salinicoccus hispanicus</name>
    <dbReference type="NCBI Taxonomy" id="157225"/>
    <lineage>
        <taxon>Bacteria</taxon>
        <taxon>Bacillati</taxon>
        <taxon>Bacillota</taxon>
        <taxon>Bacilli</taxon>
        <taxon>Bacillales</taxon>
        <taxon>Staphylococcaceae</taxon>
        <taxon>Salinicoccus</taxon>
    </lineage>
</organism>
<dbReference type="EMBL" id="WUUK01000001">
    <property type="protein sequence ID" value="MXQ50091.1"/>
    <property type="molecule type" value="Genomic_DNA"/>
</dbReference>
<gene>
    <name evidence="2" type="ORF">GQ671_02095</name>
</gene>
<reference evidence="2 3" key="1">
    <citation type="submission" date="2019-12" db="EMBL/GenBank/DDBJ databases">
        <title>Salinicoccus cyprini sp. nov., isolated from gastro-intestinal tract of mirror carp, Cyprinus carpio var. specularis, collected from Gobind Sagar Reservoir, Himachal Pradesh, India.</title>
        <authorList>
            <person name="Talwar C."/>
            <person name="Singh A.K."/>
            <person name="Lal R."/>
            <person name="Negi R.K."/>
        </authorList>
    </citation>
    <scope>NUCLEOTIDE SEQUENCE [LARGE SCALE GENOMIC DNA]</scope>
    <source>
        <strain evidence="2 3">J-82</strain>
    </source>
</reference>
<feature type="compositionally biased region" description="Basic and acidic residues" evidence="1">
    <location>
        <begin position="22"/>
        <end position="39"/>
    </location>
</feature>
<sequence>MEIIPLLIFIGGIIYTAVAGQKNKEKKEERNIDPSKMDRPTGQTAPRRRQEDTRDRPKGLFDDLMGEVERRLSGEEQQTRQETSQPAQENKQSRPVAERTQRQSSQRPMAERSFGRNIEEKAKETNIGRRAMNTYEEKSKEAKRTDWAKRAKEEIQAGSQQSDHTRQSEIQTGGRESSRKKPVPQKPKPKVRRESLSFGRKDIVNGIIFSEIISKPKSRK</sequence>
<dbReference type="RefSeq" id="WP_160651972.1">
    <property type="nucleotide sequence ID" value="NZ_JBHRWU010000001.1"/>
</dbReference>
<evidence type="ECO:0000313" key="2">
    <source>
        <dbReference type="EMBL" id="MXQ50091.1"/>
    </source>
</evidence>
<protein>
    <submittedName>
        <fullName evidence="2">Uncharacterized protein</fullName>
    </submittedName>
</protein>
<feature type="compositionally biased region" description="Basic residues" evidence="1">
    <location>
        <begin position="178"/>
        <end position="191"/>
    </location>
</feature>
<accession>A0A6N8U1T6</accession>
<feature type="compositionally biased region" description="Basic and acidic residues" evidence="1">
    <location>
        <begin position="48"/>
        <end position="79"/>
    </location>
</feature>